<organism evidence="3 4">
    <name type="scientific">Ricinus communis</name>
    <name type="common">Castor bean</name>
    <dbReference type="NCBI Taxonomy" id="3988"/>
    <lineage>
        <taxon>Eukaryota</taxon>
        <taxon>Viridiplantae</taxon>
        <taxon>Streptophyta</taxon>
        <taxon>Embryophyta</taxon>
        <taxon>Tracheophyta</taxon>
        <taxon>Spermatophyta</taxon>
        <taxon>Magnoliopsida</taxon>
        <taxon>eudicotyledons</taxon>
        <taxon>Gunneridae</taxon>
        <taxon>Pentapetalae</taxon>
        <taxon>rosids</taxon>
        <taxon>fabids</taxon>
        <taxon>Malpighiales</taxon>
        <taxon>Euphorbiaceae</taxon>
        <taxon>Acalyphoideae</taxon>
        <taxon>Acalypheae</taxon>
        <taxon>Ricinus</taxon>
    </lineage>
</organism>
<gene>
    <name evidence="3" type="ORF">RCOM_1961980</name>
</gene>
<accession>B9TKS5</accession>
<evidence type="ECO:0000259" key="2">
    <source>
        <dbReference type="Pfam" id="PF01814"/>
    </source>
</evidence>
<dbReference type="AlphaFoldDB" id="B9TKS5"/>
<evidence type="ECO:0000256" key="1">
    <source>
        <dbReference type="SAM" id="MobiDB-lite"/>
    </source>
</evidence>
<evidence type="ECO:0000313" key="3">
    <source>
        <dbReference type="EMBL" id="EEF23541.1"/>
    </source>
</evidence>
<name>B9TKS5_RICCO</name>
<dbReference type="EMBL" id="EQ985649">
    <property type="protein sequence ID" value="EEF23541.1"/>
    <property type="molecule type" value="Genomic_DNA"/>
</dbReference>
<feature type="domain" description="Hemerythrin-like" evidence="2">
    <location>
        <begin position="4"/>
        <end position="90"/>
    </location>
</feature>
<dbReference type="PANTHER" id="PTHR35585:SF1">
    <property type="entry name" value="HHE DOMAIN PROTEIN (AFU_ORTHOLOGUE AFUA_4G00730)"/>
    <property type="match status" value="1"/>
</dbReference>
<feature type="compositionally biased region" description="Basic and acidic residues" evidence="1">
    <location>
        <begin position="105"/>
        <end position="116"/>
    </location>
</feature>
<dbReference type="Pfam" id="PF01814">
    <property type="entry name" value="Hemerythrin"/>
    <property type="match status" value="1"/>
</dbReference>
<dbReference type="InParanoid" id="B9TKS5"/>
<protein>
    <recommendedName>
        <fullName evidence="2">Hemerythrin-like domain-containing protein</fullName>
    </recommendedName>
</protein>
<feature type="region of interest" description="Disordered" evidence="1">
    <location>
        <begin position="98"/>
        <end position="141"/>
    </location>
</feature>
<reference evidence="4" key="1">
    <citation type="journal article" date="2010" name="Nat. Biotechnol.">
        <title>Draft genome sequence of the oilseed species Ricinus communis.</title>
        <authorList>
            <person name="Chan A.P."/>
            <person name="Crabtree J."/>
            <person name="Zhao Q."/>
            <person name="Lorenzi H."/>
            <person name="Orvis J."/>
            <person name="Puiu D."/>
            <person name="Melake-Berhan A."/>
            <person name="Jones K.M."/>
            <person name="Redman J."/>
            <person name="Chen G."/>
            <person name="Cahoon E.B."/>
            <person name="Gedil M."/>
            <person name="Stanke M."/>
            <person name="Haas B.J."/>
            <person name="Wortman J.R."/>
            <person name="Fraser-Liggett C.M."/>
            <person name="Ravel J."/>
            <person name="Rabinowicz P.D."/>
        </authorList>
    </citation>
    <scope>NUCLEOTIDE SEQUENCE [LARGE SCALE GENOMIC DNA]</scope>
    <source>
        <strain evidence="4">cv. Hale</strain>
    </source>
</reference>
<evidence type="ECO:0000313" key="4">
    <source>
        <dbReference type="Proteomes" id="UP000008311"/>
    </source>
</evidence>
<dbReference type="Proteomes" id="UP000008311">
    <property type="component" value="Unassembled WGS sequence"/>
</dbReference>
<proteinExistence type="predicted"/>
<sequence>MKADIAHQICLELTIHTNIEEEIFYPAVRAETQDEQMVDEALDEHAEAKEMVERLRSMQAEDAGMDQLVSELRAAIEHHVTEEETEMYPKMRQSDADLGELCEQMQDRKEELEHELGAAPVRGSADSEAAGEQSAVGQAGA</sequence>
<dbReference type="Gene3D" id="1.20.120.520">
    <property type="entry name" value="nmb1532 protein domain like"/>
    <property type="match status" value="1"/>
</dbReference>
<dbReference type="InterPro" id="IPR012312">
    <property type="entry name" value="Hemerythrin-like"/>
</dbReference>
<keyword evidence="4" id="KW-1185">Reference proteome</keyword>
<dbReference type="PANTHER" id="PTHR35585">
    <property type="entry name" value="HHE DOMAIN PROTEIN (AFU_ORTHOLOGUE AFUA_4G00730)"/>
    <property type="match status" value="1"/>
</dbReference>